<evidence type="ECO:0000256" key="9">
    <source>
        <dbReference type="ARBA" id="ARBA00023065"/>
    </source>
</evidence>
<evidence type="ECO:0000256" key="4">
    <source>
        <dbReference type="ARBA" id="ARBA00022475"/>
    </source>
</evidence>
<dbReference type="InterPro" id="IPR027417">
    <property type="entry name" value="P-loop_NTPase"/>
</dbReference>
<comment type="caution">
    <text evidence="12">The sequence shown here is derived from an EMBL/GenBank/DDBJ whole genome shotgun (WGS) entry which is preliminary data.</text>
</comment>
<sequence>MPHHVEDKTLYGGISAVNLSAGYGKTLIIDDITLTLPPGKMTVLVGANGSGKSTLLSTLARLLKPFSGSVLLDGKAIHEMPTKQVARRLGILPQTPLLPEGLTVFELVSRGRFPHQNFLHQWSSADEQAVGQAMRLTGTQDFAHLPVDSLSGGQRQRCWIAMALAQETDIILLDEPTAWLDLRYQVDILELLHDLTRHHGRTVVVVLHDLNFAVNYADNLIFLKQGRIVGQVDADGESCSPALIKAVFDVDVQMSFNPVTRKPFFIPFRPRESSVS</sequence>
<evidence type="ECO:0000256" key="1">
    <source>
        <dbReference type="ARBA" id="ARBA00004202"/>
    </source>
</evidence>
<dbReference type="PROSITE" id="PS50893">
    <property type="entry name" value="ABC_TRANSPORTER_2"/>
    <property type="match status" value="1"/>
</dbReference>
<dbReference type="GO" id="GO:0005524">
    <property type="term" value="F:ATP binding"/>
    <property type="evidence" value="ECO:0007669"/>
    <property type="project" value="UniProtKB-KW"/>
</dbReference>
<dbReference type="Gene3D" id="3.40.50.300">
    <property type="entry name" value="P-loop containing nucleotide triphosphate hydrolases"/>
    <property type="match status" value="1"/>
</dbReference>
<dbReference type="Pfam" id="PF00005">
    <property type="entry name" value="ABC_tran"/>
    <property type="match status" value="1"/>
</dbReference>
<dbReference type="PANTHER" id="PTHR42771:SF2">
    <property type="entry name" value="IRON(3+)-HYDROXAMATE IMPORT ATP-BINDING PROTEIN FHUC"/>
    <property type="match status" value="1"/>
</dbReference>
<keyword evidence="8" id="KW-0408">Iron</keyword>
<keyword evidence="6" id="KW-0547">Nucleotide-binding</keyword>
<dbReference type="CDD" id="cd03214">
    <property type="entry name" value="ABC_Iron-Siderophores_B12_Hemin"/>
    <property type="match status" value="1"/>
</dbReference>
<evidence type="ECO:0000256" key="2">
    <source>
        <dbReference type="ARBA" id="ARBA00005417"/>
    </source>
</evidence>
<dbReference type="OrthoDB" id="5292475at2"/>
<evidence type="ECO:0000256" key="10">
    <source>
        <dbReference type="ARBA" id="ARBA00023136"/>
    </source>
</evidence>
<dbReference type="AlphaFoldDB" id="A0A5J5G1I6"/>
<comment type="similarity">
    <text evidence="2">Belongs to the ABC transporter superfamily.</text>
</comment>
<dbReference type="FunFam" id="3.40.50.300:FF:000134">
    <property type="entry name" value="Iron-enterobactin ABC transporter ATP-binding protein"/>
    <property type="match status" value="1"/>
</dbReference>
<keyword evidence="10" id="KW-0472">Membrane</keyword>
<evidence type="ECO:0000313" key="13">
    <source>
        <dbReference type="Proteomes" id="UP000335415"/>
    </source>
</evidence>
<reference evidence="12 13" key="1">
    <citation type="submission" date="2019-09" db="EMBL/GenBank/DDBJ databases">
        <authorList>
            <person name="Li Y."/>
        </authorList>
    </citation>
    <scope>NUCLEOTIDE SEQUENCE [LARGE SCALE GENOMIC DNA]</scope>
    <source>
        <strain evidence="12 13">L3-3HA</strain>
    </source>
</reference>
<dbReference type="InterPro" id="IPR051535">
    <property type="entry name" value="Siderophore_ABC-ATPase"/>
</dbReference>
<dbReference type="RefSeq" id="WP_150434776.1">
    <property type="nucleotide sequence ID" value="NZ_VYKJ01000004.1"/>
</dbReference>
<dbReference type="InterPro" id="IPR003593">
    <property type="entry name" value="AAA+_ATPase"/>
</dbReference>
<evidence type="ECO:0000256" key="6">
    <source>
        <dbReference type="ARBA" id="ARBA00022741"/>
    </source>
</evidence>
<keyword evidence="13" id="KW-1185">Reference proteome</keyword>
<dbReference type="SUPFAM" id="SSF52540">
    <property type="entry name" value="P-loop containing nucleoside triphosphate hydrolases"/>
    <property type="match status" value="1"/>
</dbReference>
<dbReference type="Proteomes" id="UP000335415">
    <property type="component" value="Unassembled WGS sequence"/>
</dbReference>
<accession>A0A5J5G1I6</accession>
<dbReference type="SMART" id="SM00382">
    <property type="entry name" value="AAA"/>
    <property type="match status" value="1"/>
</dbReference>
<dbReference type="GO" id="GO:0016887">
    <property type="term" value="F:ATP hydrolysis activity"/>
    <property type="evidence" value="ECO:0007669"/>
    <property type="project" value="InterPro"/>
</dbReference>
<feature type="domain" description="ABC transporter" evidence="11">
    <location>
        <begin position="14"/>
        <end position="250"/>
    </location>
</feature>
<evidence type="ECO:0000256" key="7">
    <source>
        <dbReference type="ARBA" id="ARBA00022840"/>
    </source>
</evidence>
<dbReference type="EMBL" id="VYKJ01000004">
    <property type="protein sequence ID" value="KAA9000508.1"/>
    <property type="molecule type" value="Genomic_DNA"/>
</dbReference>
<protein>
    <submittedName>
        <fullName evidence="12">ABC transporter ATP-binding protein</fullName>
    </submittedName>
</protein>
<organism evidence="12 13">
    <name type="scientific">Affinibrenneria salicis</name>
    <dbReference type="NCBI Taxonomy" id="2590031"/>
    <lineage>
        <taxon>Bacteria</taxon>
        <taxon>Pseudomonadati</taxon>
        <taxon>Pseudomonadota</taxon>
        <taxon>Gammaproteobacteria</taxon>
        <taxon>Enterobacterales</taxon>
        <taxon>Pectobacteriaceae</taxon>
        <taxon>Affinibrenneria</taxon>
    </lineage>
</organism>
<comment type="subcellular location">
    <subcellularLocation>
        <location evidence="1">Cell membrane</location>
        <topology evidence="1">Peripheral membrane protein</topology>
    </subcellularLocation>
</comment>
<keyword evidence="4" id="KW-1003">Cell membrane</keyword>
<keyword evidence="5" id="KW-0410">Iron transport</keyword>
<evidence type="ECO:0000256" key="3">
    <source>
        <dbReference type="ARBA" id="ARBA00022448"/>
    </source>
</evidence>
<dbReference type="GO" id="GO:0005886">
    <property type="term" value="C:plasma membrane"/>
    <property type="evidence" value="ECO:0007669"/>
    <property type="project" value="UniProtKB-SubCell"/>
</dbReference>
<keyword evidence="7 12" id="KW-0067">ATP-binding</keyword>
<dbReference type="GO" id="GO:0006826">
    <property type="term" value="P:iron ion transport"/>
    <property type="evidence" value="ECO:0007669"/>
    <property type="project" value="UniProtKB-KW"/>
</dbReference>
<evidence type="ECO:0000313" key="12">
    <source>
        <dbReference type="EMBL" id="KAA9000508.1"/>
    </source>
</evidence>
<dbReference type="InterPro" id="IPR003439">
    <property type="entry name" value="ABC_transporter-like_ATP-bd"/>
</dbReference>
<dbReference type="PANTHER" id="PTHR42771">
    <property type="entry name" value="IRON(3+)-HYDROXAMATE IMPORT ATP-BINDING PROTEIN FHUC"/>
    <property type="match status" value="1"/>
</dbReference>
<keyword evidence="9" id="KW-0406">Ion transport</keyword>
<name>A0A5J5G1I6_9GAMM</name>
<evidence type="ECO:0000256" key="8">
    <source>
        <dbReference type="ARBA" id="ARBA00023004"/>
    </source>
</evidence>
<evidence type="ECO:0000256" key="5">
    <source>
        <dbReference type="ARBA" id="ARBA00022496"/>
    </source>
</evidence>
<gene>
    <name evidence="12" type="ORF">FJU30_09700</name>
</gene>
<proteinExistence type="inferred from homology"/>
<keyword evidence="3" id="KW-0813">Transport</keyword>
<evidence type="ECO:0000259" key="11">
    <source>
        <dbReference type="PROSITE" id="PS50893"/>
    </source>
</evidence>